<sequence>MVCLDLLKQLDSRLRIESVIIAHNGLQTDRIDRAIDIQALPASMSANVAILAAFDPSVTGYRL</sequence>
<evidence type="ECO:0000313" key="1">
    <source>
        <dbReference type="EMBL" id="SFM92079.1"/>
    </source>
</evidence>
<name>A0A1I4USX6_9PROT</name>
<dbReference type="EMBL" id="FOUB01000070">
    <property type="protein sequence ID" value="SFM92079.1"/>
    <property type="molecule type" value="Genomic_DNA"/>
</dbReference>
<evidence type="ECO:0000313" key="2">
    <source>
        <dbReference type="Proteomes" id="UP000183287"/>
    </source>
</evidence>
<dbReference type="Proteomes" id="UP000183287">
    <property type="component" value="Unassembled WGS sequence"/>
</dbReference>
<keyword evidence="2" id="KW-1185">Reference proteome</keyword>
<dbReference type="AlphaFoldDB" id="A0A1I4USX6"/>
<gene>
    <name evidence="1" type="ORF">SAMN05421863_10702</name>
</gene>
<organism evidence="1 2">
    <name type="scientific">Nitrosomonas communis</name>
    <dbReference type="NCBI Taxonomy" id="44574"/>
    <lineage>
        <taxon>Bacteria</taxon>
        <taxon>Pseudomonadati</taxon>
        <taxon>Pseudomonadota</taxon>
        <taxon>Betaproteobacteria</taxon>
        <taxon>Nitrosomonadales</taxon>
        <taxon>Nitrosomonadaceae</taxon>
        <taxon>Nitrosomonas</taxon>
    </lineage>
</organism>
<reference evidence="2" key="1">
    <citation type="submission" date="2016-10" db="EMBL/GenBank/DDBJ databases">
        <authorList>
            <person name="Varghese N."/>
            <person name="Submissions S."/>
        </authorList>
    </citation>
    <scope>NUCLEOTIDE SEQUENCE [LARGE SCALE GENOMIC DNA]</scope>
    <source>
        <strain evidence="2">Nm44</strain>
    </source>
</reference>
<accession>A0A1I4USX6</accession>
<proteinExistence type="predicted"/>
<protein>
    <submittedName>
        <fullName evidence="1">Uncharacterized protein</fullName>
    </submittedName>
</protein>